<feature type="transmembrane region" description="Helical" evidence="13">
    <location>
        <begin position="433"/>
        <end position="457"/>
    </location>
</feature>
<comment type="similarity">
    <text evidence="2 13">Belongs to the HAK/KUP transporter (TC 2.A.72) family.</text>
</comment>
<feature type="transmembrane region" description="Helical" evidence="13">
    <location>
        <begin position="110"/>
        <end position="136"/>
    </location>
</feature>
<feature type="transmembrane region" description="Helical" evidence="13">
    <location>
        <begin position="148"/>
        <end position="167"/>
    </location>
</feature>
<reference evidence="16 17" key="1">
    <citation type="submission" date="2016-11" db="EMBL/GenBank/DDBJ databases">
        <authorList>
            <person name="Jaros S."/>
            <person name="Januszkiewicz K."/>
            <person name="Wedrychowicz H."/>
        </authorList>
    </citation>
    <scope>NUCLEOTIDE SEQUENCE [LARGE SCALE GENOMIC DNA]</scope>
    <source>
        <strain evidence="16 17">GAS499</strain>
    </source>
</reference>
<name>A0A1M7BJM1_9BRAD</name>
<evidence type="ECO:0000256" key="5">
    <source>
        <dbReference type="ARBA" id="ARBA00022519"/>
    </source>
</evidence>
<keyword evidence="4 13" id="KW-1003">Cell membrane</keyword>
<keyword evidence="9 13" id="KW-0630">Potassium</keyword>
<comment type="function">
    <text evidence="13">Transport of potassium into the cell. Likely operates as a K(+):H(+) symporter.</text>
</comment>
<evidence type="ECO:0000256" key="3">
    <source>
        <dbReference type="ARBA" id="ARBA00022448"/>
    </source>
</evidence>
<dbReference type="AlphaFoldDB" id="A0A1M7BJM1"/>
<evidence type="ECO:0000256" key="1">
    <source>
        <dbReference type="ARBA" id="ARBA00004141"/>
    </source>
</evidence>
<keyword evidence="8 13" id="KW-0769">Symport</keyword>
<evidence type="ECO:0000256" key="13">
    <source>
        <dbReference type="HAMAP-Rule" id="MF_01522"/>
    </source>
</evidence>
<feature type="domain" description="K+ potassium transporter integral membrane" evidence="14">
    <location>
        <begin position="23"/>
        <end position="472"/>
    </location>
</feature>
<feature type="transmembrane region" description="Helical" evidence="13">
    <location>
        <begin position="298"/>
        <end position="322"/>
    </location>
</feature>
<keyword evidence="10 13" id="KW-1133">Transmembrane helix</keyword>
<feature type="transmembrane region" description="Helical" evidence="13">
    <location>
        <begin position="216"/>
        <end position="236"/>
    </location>
</feature>
<dbReference type="GO" id="GO:0005886">
    <property type="term" value="C:plasma membrane"/>
    <property type="evidence" value="ECO:0007669"/>
    <property type="project" value="UniProtKB-SubCell"/>
</dbReference>
<dbReference type="InterPro" id="IPR023051">
    <property type="entry name" value="Kup"/>
</dbReference>
<evidence type="ECO:0000313" key="16">
    <source>
        <dbReference type="EMBL" id="SHL55137.1"/>
    </source>
</evidence>
<dbReference type="EMBL" id="LT670844">
    <property type="protein sequence ID" value="SHL55137.1"/>
    <property type="molecule type" value="Genomic_DNA"/>
</dbReference>
<keyword evidence="5" id="KW-0997">Cell inner membrane</keyword>
<dbReference type="InterPro" id="IPR053952">
    <property type="entry name" value="K_trans_C"/>
</dbReference>
<dbReference type="InterPro" id="IPR003855">
    <property type="entry name" value="K+_transporter"/>
</dbReference>
<dbReference type="PANTHER" id="PTHR30540">
    <property type="entry name" value="OSMOTIC STRESS POTASSIUM TRANSPORTER"/>
    <property type="match status" value="1"/>
</dbReference>
<protein>
    <recommendedName>
        <fullName evidence="13">Probable potassium transport system protein Kup</fullName>
    </recommendedName>
</protein>
<evidence type="ECO:0000256" key="12">
    <source>
        <dbReference type="ARBA" id="ARBA00023136"/>
    </source>
</evidence>
<keyword evidence="6 13" id="KW-0633">Potassium transport</keyword>
<evidence type="ECO:0000259" key="15">
    <source>
        <dbReference type="Pfam" id="PF22776"/>
    </source>
</evidence>
<feature type="transmembrane region" description="Helical" evidence="13">
    <location>
        <begin position="375"/>
        <end position="398"/>
    </location>
</feature>
<keyword evidence="11 13" id="KW-0406">Ion transport</keyword>
<comment type="subcellular location">
    <subcellularLocation>
        <location evidence="13">Cell membrane</location>
        <topology evidence="13">Multi-pass membrane protein</topology>
    </subcellularLocation>
    <subcellularLocation>
        <location evidence="1">Membrane</location>
        <topology evidence="1">Multi-pass membrane protein</topology>
    </subcellularLocation>
</comment>
<feature type="transmembrane region" description="Helical" evidence="13">
    <location>
        <begin position="348"/>
        <end position="369"/>
    </location>
</feature>
<evidence type="ECO:0000256" key="2">
    <source>
        <dbReference type="ARBA" id="ARBA00007019"/>
    </source>
</evidence>
<keyword evidence="12 13" id="KW-0472">Membrane</keyword>
<dbReference type="HAMAP" id="MF_01522">
    <property type="entry name" value="Kup"/>
    <property type="match status" value="1"/>
</dbReference>
<feature type="transmembrane region" description="Helical" evidence="13">
    <location>
        <begin position="405"/>
        <end position="427"/>
    </location>
</feature>
<organism evidence="16 17">
    <name type="scientific">Bradyrhizobium lablabi</name>
    <dbReference type="NCBI Taxonomy" id="722472"/>
    <lineage>
        <taxon>Bacteria</taxon>
        <taxon>Pseudomonadati</taxon>
        <taxon>Pseudomonadota</taxon>
        <taxon>Alphaproteobacteria</taxon>
        <taxon>Hyphomicrobiales</taxon>
        <taxon>Nitrobacteraceae</taxon>
        <taxon>Bradyrhizobium</taxon>
    </lineage>
</organism>
<dbReference type="PANTHER" id="PTHR30540:SF79">
    <property type="entry name" value="LOW AFFINITY POTASSIUM TRANSPORT SYSTEM PROTEIN KUP"/>
    <property type="match status" value="1"/>
</dbReference>
<accession>A0A1M7BJM1</accession>
<evidence type="ECO:0000256" key="9">
    <source>
        <dbReference type="ARBA" id="ARBA00022958"/>
    </source>
</evidence>
<evidence type="ECO:0000256" key="10">
    <source>
        <dbReference type="ARBA" id="ARBA00022989"/>
    </source>
</evidence>
<sequence>MTETLQTAGLPRQGVRKQTAAAALTALGVVYGDIGTSTLYGLKQAVEAAGAPTPDTVMGVVSLILWALLLIVALKYAILILRADNHGEGGIVALLALLDARRAPRGSWRASLLIVGLIGAALLYGDGVITPAISVLSAIEGLKIDAPGLAPMVVPITIAILASLFLVQRRGTEFIGSIFGPVMLIWFAAIGLLGLLGIMQTPGILAAISPHYAVAYLLHAGPGVAFAVLGAAFLALTGAEAMYADMGHFGRLPIQLGWFAIVLPALMLNYFGQGGLLLADPHAVENPFYLLVPKWAHYPMVAFATIATVIASQSIISGAYSLTQQAMQQGFLPRMRVQHTASHEKGQIYIPVVNWLLAAGTLAAVLTFGSSDALGGAYGIAVSMLMAITTVLAALVALKWGYNPLLVAAVNGFFLVIELIFVAANMTKLIQGGWFPLLMAGVIAFLMLTWRTGWQLLEDQRSKLRQREDEFVAWVLDSRPIRLSGAAAIFTAASTGIPLGLTHHLRHNRVLHERVLLIASISTDKPRVEPEQRIRLVPVGAGITRVLFHFGFMETPNVMEGLKLACLEPELRGIDPQNITYYFRRVMVIPSNATSGMAVWRKSLFAMMHLNANLPAAYFGVPPAQVVEVGLEVEI</sequence>
<comment type="catalytic activity">
    <reaction evidence="13">
        <text>K(+)(in) + H(+)(in) = K(+)(out) + H(+)(out)</text>
        <dbReference type="Rhea" id="RHEA:28490"/>
        <dbReference type="ChEBI" id="CHEBI:15378"/>
        <dbReference type="ChEBI" id="CHEBI:29103"/>
    </reaction>
</comment>
<feature type="domain" description="K+ potassium transporter C-terminal" evidence="15">
    <location>
        <begin position="488"/>
        <end position="635"/>
    </location>
</feature>
<evidence type="ECO:0000256" key="8">
    <source>
        <dbReference type="ARBA" id="ARBA00022847"/>
    </source>
</evidence>
<keyword evidence="3 13" id="KW-0813">Transport</keyword>
<dbReference type="GO" id="GO:0015079">
    <property type="term" value="F:potassium ion transmembrane transporter activity"/>
    <property type="evidence" value="ECO:0007669"/>
    <property type="project" value="UniProtKB-UniRule"/>
</dbReference>
<feature type="transmembrane region" description="Helical" evidence="13">
    <location>
        <begin position="20"/>
        <end position="40"/>
    </location>
</feature>
<evidence type="ECO:0000313" key="17">
    <source>
        <dbReference type="Proteomes" id="UP000189935"/>
    </source>
</evidence>
<evidence type="ECO:0000256" key="6">
    <source>
        <dbReference type="ARBA" id="ARBA00022538"/>
    </source>
</evidence>
<dbReference type="Pfam" id="PF02705">
    <property type="entry name" value="K_trans"/>
    <property type="match status" value="1"/>
</dbReference>
<proteinExistence type="inferred from homology"/>
<feature type="transmembrane region" description="Helical" evidence="13">
    <location>
        <begin position="174"/>
        <end position="196"/>
    </location>
</feature>
<evidence type="ECO:0000256" key="11">
    <source>
        <dbReference type="ARBA" id="ARBA00023065"/>
    </source>
</evidence>
<gene>
    <name evidence="13" type="primary">kup</name>
    <name evidence="16" type="ORF">SAMN05444159_6181</name>
</gene>
<feature type="transmembrane region" description="Helical" evidence="13">
    <location>
        <begin position="60"/>
        <end position="81"/>
    </location>
</feature>
<dbReference type="OrthoDB" id="9805577at2"/>
<dbReference type="Proteomes" id="UP000189935">
    <property type="component" value="Chromosome I"/>
</dbReference>
<evidence type="ECO:0000259" key="14">
    <source>
        <dbReference type="Pfam" id="PF02705"/>
    </source>
</evidence>
<evidence type="ECO:0000256" key="4">
    <source>
        <dbReference type="ARBA" id="ARBA00022475"/>
    </source>
</evidence>
<keyword evidence="7 13" id="KW-0812">Transmembrane</keyword>
<dbReference type="InterPro" id="IPR053951">
    <property type="entry name" value="K_trans_N"/>
</dbReference>
<evidence type="ECO:0000256" key="7">
    <source>
        <dbReference type="ARBA" id="ARBA00022692"/>
    </source>
</evidence>
<dbReference type="RefSeq" id="WP_079543406.1">
    <property type="nucleotide sequence ID" value="NZ_LT670844.1"/>
</dbReference>
<dbReference type="Pfam" id="PF22776">
    <property type="entry name" value="K_trans_C"/>
    <property type="match status" value="1"/>
</dbReference>
<dbReference type="GO" id="GO:0015293">
    <property type="term" value="F:symporter activity"/>
    <property type="evidence" value="ECO:0007669"/>
    <property type="project" value="UniProtKB-UniRule"/>
</dbReference>
<feature type="transmembrane region" description="Helical" evidence="13">
    <location>
        <begin position="256"/>
        <end position="278"/>
    </location>
</feature>